<evidence type="ECO:0000313" key="7">
    <source>
        <dbReference type="EMBL" id="EAQ04806.1"/>
    </source>
</evidence>
<evidence type="ECO:0000256" key="1">
    <source>
        <dbReference type="ARBA" id="ARBA00005417"/>
    </source>
</evidence>
<dbReference type="GO" id="GO:0015658">
    <property type="term" value="F:branched-chain amino acid transmembrane transporter activity"/>
    <property type="evidence" value="ECO:0007669"/>
    <property type="project" value="TreeGrafter"/>
</dbReference>
<protein>
    <submittedName>
        <fullName evidence="7">ABC branched chain amino acid transporter, ATPase subunit</fullName>
    </submittedName>
</protein>
<keyword evidence="8" id="KW-1185">Reference proteome</keyword>
<comment type="caution">
    <text evidence="7">The sequence shown here is derived from an EMBL/GenBank/DDBJ whole genome shotgun (WGS) entry which is preliminary data.</text>
</comment>
<keyword evidence="2" id="KW-0813">Transport</keyword>
<evidence type="ECO:0000313" key="8">
    <source>
        <dbReference type="Proteomes" id="UP000004318"/>
    </source>
</evidence>
<organism evidence="7 8">
    <name type="scientific">Pseudooceanicola batsensis (strain ATCC BAA-863 / DSM 15984 / KCTC 12145 / HTCC2597)</name>
    <name type="common">Oceanicola batsensis</name>
    <dbReference type="NCBI Taxonomy" id="252305"/>
    <lineage>
        <taxon>Bacteria</taxon>
        <taxon>Pseudomonadati</taxon>
        <taxon>Pseudomonadota</taxon>
        <taxon>Alphaproteobacteria</taxon>
        <taxon>Rhodobacterales</taxon>
        <taxon>Paracoccaceae</taxon>
        <taxon>Pseudooceanicola</taxon>
    </lineage>
</organism>
<evidence type="ECO:0000256" key="2">
    <source>
        <dbReference type="ARBA" id="ARBA00022448"/>
    </source>
</evidence>
<keyword evidence="4" id="KW-0067">ATP-binding</keyword>
<dbReference type="eggNOG" id="COG0410">
    <property type="taxonomic scope" value="Bacteria"/>
</dbReference>
<keyword evidence="5" id="KW-0029">Amino-acid transport</keyword>
<dbReference type="OrthoDB" id="9806149at2"/>
<dbReference type="InterPro" id="IPR027417">
    <property type="entry name" value="P-loop_NTPase"/>
</dbReference>
<dbReference type="SUPFAM" id="SSF52540">
    <property type="entry name" value="P-loop containing nucleoside triphosphate hydrolases"/>
    <property type="match status" value="1"/>
</dbReference>
<dbReference type="HOGENOM" id="CLU_000604_1_2_5"/>
<feature type="domain" description="ABC transporter" evidence="6">
    <location>
        <begin position="2"/>
        <end position="234"/>
    </location>
</feature>
<dbReference type="Pfam" id="PF00005">
    <property type="entry name" value="ABC_tran"/>
    <property type="match status" value="1"/>
</dbReference>
<dbReference type="GO" id="GO:0016887">
    <property type="term" value="F:ATP hydrolysis activity"/>
    <property type="evidence" value="ECO:0007669"/>
    <property type="project" value="InterPro"/>
</dbReference>
<comment type="similarity">
    <text evidence="1">Belongs to the ABC transporter superfamily.</text>
</comment>
<dbReference type="InterPro" id="IPR017871">
    <property type="entry name" value="ABC_transporter-like_CS"/>
</dbReference>
<sequence length="234" mass="25656">MIEAHNLDAFYGQSHILHSIDFHLAEGESVALLGRNGAGKSTFLKSLIDAGPTVTGQVNLLGEDLHQIQTHKRAQMGMALVPEDRRIFPMLTVAQNIEIGGHAAGKNNPRYTLDDVVEMFPMLKPLLSRLGYQLSGGQQQMLAIARGIVSHPRLLMLDEPAEGLAPVIVDELADTVNALRKGGTRGMILTEQNVDFARQTTDRLYVLDVGSVVFSGTWPEFDANTDLIDRYLVL</sequence>
<dbReference type="Gene3D" id="3.40.50.300">
    <property type="entry name" value="P-loop containing nucleotide triphosphate hydrolases"/>
    <property type="match status" value="1"/>
</dbReference>
<dbReference type="AlphaFoldDB" id="A3TT29"/>
<dbReference type="PANTHER" id="PTHR43820">
    <property type="entry name" value="HIGH-AFFINITY BRANCHED-CHAIN AMINO ACID TRANSPORT ATP-BINDING PROTEIN LIVF"/>
    <property type="match status" value="1"/>
</dbReference>
<gene>
    <name evidence="7" type="ORF">OB2597_05970</name>
</gene>
<dbReference type="PROSITE" id="PS50893">
    <property type="entry name" value="ABC_TRANSPORTER_2"/>
    <property type="match status" value="1"/>
</dbReference>
<dbReference type="InterPro" id="IPR003439">
    <property type="entry name" value="ABC_transporter-like_ATP-bd"/>
</dbReference>
<dbReference type="EMBL" id="AAMO01000001">
    <property type="protein sequence ID" value="EAQ04806.1"/>
    <property type="molecule type" value="Genomic_DNA"/>
</dbReference>
<name>A3TT29_PSEBH</name>
<evidence type="ECO:0000256" key="5">
    <source>
        <dbReference type="ARBA" id="ARBA00022970"/>
    </source>
</evidence>
<dbReference type="RefSeq" id="WP_009805423.1">
    <property type="nucleotide sequence ID" value="NZ_CH724131.1"/>
</dbReference>
<dbReference type="GO" id="GO:0005524">
    <property type="term" value="F:ATP binding"/>
    <property type="evidence" value="ECO:0007669"/>
    <property type="project" value="UniProtKB-KW"/>
</dbReference>
<evidence type="ECO:0000256" key="3">
    <source>
        <dbReference type="ARBA" id="ARBA00022741"/>
    </source>
</evidence>
<proteinExistence type="inferred from homology"/>
<dbReference type="CDD" id="cd03224">
    <property type="entry name" value="ABC_TM1139_LivF_branched"/>
    <property type="match status" value="1"/>
</dbReference>
<dbReference type="InterPro" id="IPR052156">
    <property type="entry name" value="BCAA_Transport_ATP-bd_LivF"/>
</dbReference>
<keyword evidence="3" id="KW-0547">Nucleotide-binding</keyword>
<evidence type="ECO:0000256" key="4">
    <source>
        <dbReference type="ARBA" id="ARBA00022840"/>
    </source>
</evidence>
<dbReference type="Proteomes" id="UP000004318">
    <property type="component" value="Unassembled WGS sequence"/>
</dbReference>
<accession>A3TT29</accession>
<dbReference type="PROSITE" id="PS00211">
    <property type="entry name" value="ABC_TRANSPORTER_1"/>
    <property type="match status" value="1"/>
</dbReference>
<reference evidence="7 8" key="1">
    <citation type="journal article" date="2010" name="J. Bacteriol.">
        <title>Genome sequences of Oceanicola granulosus HTCC2516(T) and Oceanicola batsensis HTCC2597(TDelta).</title>
        <authorList>
            <person name="Thrash J.C."/>
            <person name="Cho J.C."/>
            <person name="Vergin K.L."/>
            <person name="Giovannoni S.J."/>
        </authorList>
    </citation>
    <scope>NUCLEOTIDE SEQUENCE [LARGE SCALE GENOMIC DNA]</scope>
    <source>
        <strain evidence="8">ATCC BAA-863 / DSM 15984 / KCTC 12145 / HTCC2597</strain>
    </source>
</reference>
<dbReference type="STRING" id="252305.OB2597_05970"/>
<evidence type="ECO:0000259" key="6">
    <source>
        <dbReference type="PROSITE" id="PS50893"/>
    </source>
</evidence>
<dbReference type="GO" id="GO:0015807">
    <property type="term" value="P:L-amino acid transport"/>
    <property type="evidence" value="ECO:0007669"/>
    <property type="project" value="TreeGrafter"/>
</dbReference>
<dbReference type="PANTHER" id="PTHR43820:SF4">
    <property type="entry name" value="HIGH-AFFINITY BRANCHED-CHAIN AMINO ACID TRANSPORT ATP-BINDING PROTEIN LIVF"/>
    <property type="match status" value="1"/>
</dbReference>